<accession>A0A8X6WZ80</accession>
<name>A0A8X6WZ80_9ARAC</name>
<dbReference type="OrthoDB" id="10477331at2759"/>
<proteinExistence type="predicted"/>
<reference evidence="1" key="1">
    <citation type="submission" date="2020-08" db="EMBL/GenBank/DDBJ databases">
        <title>Multicomponent nature underlies the extraordinary mechanical properties of spider dragline silk.</title>
        <authorList>
            <person name="Kono N."/>
            <person name="Nakamura H."/>
            <person name="Mori M."/>
            <person name="Yoshida Y."/>
            <person name="Ohtoshi R."/>
            <person name="Malay A.D."/>
            <person name="Moran D.A.P."/>
            <person name="Tomita M."/>
            <person name="Numata K."/>
            <person name="Arakawa K."/>
        </authorList>
    </citation>
    <scope>NUCLEOTIDE SEQUENCE</scope>
</reference>
<organism evidence="1 2">
    <name type="scientific">Trichonephila inaurata madagascariensis</name>
    <dbReference type="NCBI Taxonomy" id="2747483"/>
    <lineage>
        <taxon>Eukaryota</taxon>
        <taxon>Metazoa</taxon>
        <taxon>Ecdysozoa</taxon>
        <taxon>Arthropoda</taxon>
        <taxon>Chelicerata</taxon>
        <taxon>Arachnida</taxon>
        <taxon>Araneae</taxon>
        <taxon>Araneomorphae</taxon>
        <taxon>Entelegynae</taxon>
        <taxon>Araneoidea</taxon>
        <taxon>Nephilidae</taxon>
        <taxon>Trichonephila</taxon>
        <taxon>Trichonephila inaurata</taxon>
    </lineage>
</organism>
<dbReference type="AlphaFoldDB" id="A0A8X6WZ80"/>
<evidence type="ECO:0000313" key="1">
    <source>
        <dbReference type="EMBL" id="GFY42921.1"/>
    </source>
</evidence>
<evidence type="ECO:0000313" key="2">
    <source>
        <dbReference type="Proteomes" id="UP000886998"/>
    </source>
</evidence>
<dbReference type="EMBL" id="BMAV01003387">
    <property type="protein sequence ID" value="GFY42921.1"/>
    <property type="molecule type" value="Genomic_DNA"/>
</dbReference>
<dbReference type="Proteomes" id="UP000886998">
    <property type="component" value="Unassembled WGS sequence"/>
</dbReference>
<sequence>MGCRKNHLYLWGPLNLVDFFPEGYRCSRSPSIKESLKHVLVTPAFGHLSFVINHTTTPPPQRCLHCRVGSEPSVREKRFKEMQKKE</sequence>
<comment type="caution">
    <text evidence="1">The sequence shown here is derived from an EMBL/GenBank/DDBJ whole genome shotgun (WGS) entry which is preliminary data.</text>
</comment>
<protein>
    <submittedName>
        <fullName evidence="1">Uncharacterized protein</fullName>
    </submittedName>
</protein>
<gene>
    <name evidence="1" type="ORF">TNIN_328201</name>
</gene>
<keyword evidence="2" id="KW-1185">Reference proteome</keyword>